<dbReference type="EMBL" id="KB467942">
    <property type="protein sequence ID" value="PCH38729.1"/>
    <property type="molecule type" value="Genomic_DNA"/>
</dbReference>
<evidence type="ECO:0000313" key="10">
    <source>
        <dbReference type="Proteomes" id="UP000218811"/>
    </source>
</evidence>
<reference evidence="9 10" key="1">
    <citation type="journal article" date="2012" name="Science">
        <title>The Paleozoic origin of enzymatic lignin decomposition reconstructed from 31 fungal genomes.</title>
        <authorList>
            <person name="Floudas D."/>
            <person name="Binder M."/>
            <person name="Riley R."/>
            <person name="Barry K."/>
            <person name="Blanchette R.A."/>
            <person name="Henrissat B."/>
            <person name="Martinez A.T."/>
            <person name="Otillar R."/>
            <person name="Spatafora J.W."/>
            <person name="Yadav J.S."/>
            <person name="Aerts A."/>
            <person name="Benoit I."/>
            <person name="Boyd A."/>
            <person name="Carlson A."/>
            <person name="Copeland A."/>
            <person name="Coutinho P.M."/>
            <person name="de Vries R.P."/>
            <person name="Ferreira P."/>
            <person name="Findley K."/>
            <person name="Foster B."/>
            <person name="Gaskell J."/>
            <person name="Glotzer D."/>
            <person name="Gorecki P."/>
            <person name="Heitman J."/>
            <person name="Hesse C."/>
            <person name="Hori C."/>
            <person name="Igarashi K."/>
            <person name="Jurgens J.A."/>
            <person name="Kallen N."/>
            <person name="Kersten P."/>
            <person name="Kohler A."/>
            <person name="Kuees U."/>
            <person name="Kumar T.K.A."/>
            <person name="Kuo A."/>
            <person name="LaButti K."/>
            <person name="Larrondo L.F."/>
            <person name="Lindquist E."/>
            <person name="Ling A."/>
            <person name="Lombard V."/>
            <person name="Lucas S."/>
            <person name="Lundell T."/>
            <person name="Martin R."/>
            <person name="McLaughlin D.J."/>
            <person name="Morgenstern I."/>
            <person name="Morin E."/>
            <person name="Murat C."/>
            <person name="Nagy L.G."/>
            <person name="Nolan M."/>
            <person name="Ohm R.A."/>
            <person name="Patyshakuliyeva A."/>
            <person name="Rokas A."/>
            <person name="Ruiz-Duenas F.J."/>
            <person name="Sabat G."/>
            <person name="Salamov A."/>
            <person name="Samejima M."/>
            <person name="Schmutz J."/>
            <person name="Slot J.C."/>
            <person name="St John F."/>
            <person name="Stenlid J."/>
            <person name="Sun H."/>
            <person name="Sun S."/>
            <person name="Syed K."/>
            <person name="Tsang A."/>
            <person name="Wiebenga A."/>
            <person name="Young D."/>
            <person name="Pisabarro A."/>
            <person name="Eastwood D.C."/>
            <person name="Martin F."/>
            <person name="Cullen D."/>
            <person name="Grigoriev I.V."/>
            <person name="Hibbett D.S."/>
        </authorList>
    </citation>
    <scope>NUCLEOTIDE SEQUENCE [LARGE SCALE GENOMIC DNA]</scope>
    <source>
        <strain evidence="9 10">MD-104</strain>
    </source>
</reference>
<comment type="similarity">
    <text evidence="2 6">Belongs to the CDC50/LEM3 family.</text>
</comment>
<dbReference type="PANTHER" id="PTHR10926:SF0">
    <property type="entry name" value="CDC50, ISOFORM A"/>
    <property type="match status" value="1"/>
</dbReference>
<keyword evidence="10" id="KW-1185">Reference proteome</keyword>
<dbReference type="PIRSF" id="PIRSF015840">
    <property type="entry name" value="DUF284_TM_euk"/>
    <property type="match status" value="1"/>
</dbReference>
<feature type="region of interest" description="Disordered" evidence="7">
    <location>
        <begin position="1"/>
        <end position="31"/>
    </location>
</feature>
<dbReference type="AlphaFoldDB" id="A0A2H3JIX9"/>
<evidence type="ECO:0000256" key="4">
    <source>
        <dbReference type="ARBA" id="ARBA00022989"/>
    </source>
</evidence>
<dbReference type="GO" id="GO:0045332">
    <property type="term" value="P:phospholipid translocation"/>
    <property type="evidence" value="ECO:0007669"/>
    <property type="project" value="UniProtKB-UniRule"/>
</dbReference>
<dbReference type="PANTHER" id="PTHR10926">
    <property type="entry name" value="CELL CYCLE CONTROL PROTEIN 50"/>
    <property type="match status" value="1"/>
</dbReference>
<accession>A0A2H3JIX9</accession>
<feature type="transmembrane region" description="Helical" evidence="8">
    <location>
        <begin position="52"/>
        <end position="72"/>
    </location>
</feature>
<evidence type="ECO:0000313" key="9">
    <source>
        <dbReference type="EMBL" id="PCH38729.1"/>
    </source>
</evidence>
<proteinExistence type="inferred from homology"/>
<dbReference type="Pfam" id="PF03381">
    <property type="entry name" value="CDC50"/>
    <property type="match status" value="1"/>
</dbReference>
<evidence type="ECO:0000256" key="7">
    <source>
        <dbReference type="SAM" id="MobiDB-lite"/>
    </source>
</evidence>
<protein>
    <submittedName>
        <fullName evidence="9">Transcription regulator</fullName>
    </submittedName>
</protein>
<gene>
    <name evidence="9" type="ORF">WOLCODRAFT_136417</name>
</gene>
<dbReference type="GO" id="GO:0005783">
    <property type="term" value="C:endoplasmic reticulum"/>
    <property type="evidence" value="ECO:0007669"/>
    <property type="project" value="TreeGrafter"/>
</dbReference>
<keyword evidence="3 8" id="KW-0812">Transmembrane</keyword>
<organism evidence="9 10">
    <name type="scientific">Wolfiporia cocos (strain MD-104)</name>
    <name type="common">Brown rot fungus</name>
    <dbReference type="NCBI Taxonomy" id="742152"/>
    <lineage>
        <taxon>Eukaryota</taxon>
        <taxon>Fungi</taxon>
        <taxon>Dikarya</taxon>
        <taxon>Basidiomycota</taxon>
        <taxon>Agaricomycotina</taxon>
        <taxon>Agaricomycetes</taxon>
        <taxon>Polyporales</taxon>
        <taxon>Phaeolaceae</taxon>
        <taxon>Wolfiporia</taxon>
    </lineage>
</organism>
<dbReference type="STRING" id="742152.A0A2H3JIX9"/>
<evidence type="ECO:0000256" key="6">
    <source>
        <dbReference type="PIRNR" id="PIRNR015840"/>
    </source>
</evidence>
<comment type="subcellular location">
    <subcellularLocation>
        <location evidence="1">Membrane</location>
        <topology evidence="1">Multi-pass membrane protein</topology>
    </subcellularLocation>
</comment>
<keyword evidence="5 6" id="KW-0472">Membrane</keyword>
<evidence type="ECO:0000256" key="5">
    <source>
        <dbReference type="ARBA" id="ARBA00023136"/>
    </source>
</evidence>
<sequence>MVLFRRNRGGDENGDSDAAPKKEKGSWRRPANTAFKQQRLKAWQPILTPKTVLPTLFIIGIIFAPIGGLLIWGSGLVSEMTFDYTQCENQTPSPSSSNLVLHNLTNYKYRLRSSDTNAPYNPPQFAFLDRSGNTSVPQAEWKQCFIQFDVPIPLEPTVLLYYKLTNYYQNHRRYVNSYDSNQLKGQYVSPSTLNGGDCKPLAVQGDKVIYPCGLIANSLYNDTYSGLTSTTNPTVTYNFSEQGIAWPGEAKKYASTPGYNLSQIIPPPNWNATYPNGYTENSPPPNLKTNEHFQNWMRTAGLPTFTKLYGRNDNATLRKDRYQITVNLNYPVLPYSGTKSIVISTVSWIGGKNPFLGWAYVASAALLVFLAILGTIRHMLRPRKLGDMSLLSWNR</sequence>
<evidence type="ECO:0000256" key="2">
    <source>
        <dbReference type="ARBA" id="ARBA00009457"/>
    </source>
</evidence>
<evidence type="ECO:0000256" key="3">
    <source>
        <dbReference type="ARBA" id="ARBA00022692"/>
    </source>
</evidence>
<dbReference type="OMA" id="TWNNDQP"/>
<keyword evidence="4 8" id="KW-1133">Transmembrane helix</keyword>
<dbReference type="InterPro" id="IPR005045">
    <property type="entry name" value="CDC50/LEM3_fam"/>
</dbReference>
<dbReference type="Proteomes" id="UP000218811">
    <property type="component" value="Unassembled WGS sequence"/>
</dbReference>
<dbReference type="GO" id="GO:0005886">
    <property type="term" value="C:plasma membrane"/>
    <property type="evidence" value="ECO:0007669"/>
    <property type="project" value="TreeGrafter"/>
</dbReference>
<feature type="transmembrane region" description="Helical" evidence="8">
    <location>
        <begin position="355"/>
        <end position="376"/>
    </location>
</feature>
<name>A0A2H3JIX9_WOLCO</name>
<dbReference type="GO" id="GO:0005794">
    <property type="term" value="C:Golgi apparatus"/>
    <property type="evidence" value="ECO:0007669"/>
    <property type="project" value="TreeGrafter"/>
</dbReference>
<feature type="transmembrane region" description="Helical" evidence="8">
    <location>
        <begin position="328"/>
        <end position="349"/>
    </location>
</feature>
<dbReference type="OrthoDB" id="340608at2759"/>
<evidence type="ECO:0000256" key="1">
    <source>
        <dbReference type="ARBA" id="ARBA00004141"/>
    </source>
</evidence>
<evidence type="ECO:0000256" key="8">
    <source>
        <dbReference type="SAM" id="Phobius"/>
    </source>
</evidence>